<dbReference type="PANTHER" id="PTHR30290">
    <property type="entry name" value="PERIPLASMIC BINDING COMPONENT OF ABC TRANSPORTER"/>
    <property type="match status" value="1"/>
</dbReference>
<dbReference type="Pfam" id="PF00496">
    <property type="entry name" value="SBP_bac_5"/>
    <property type="match status" value="1"/>
</dbReference>
<dbReference type="PANTHER" id="PTHR30290:SF38">
    <property type="entry name" value="D,D-DIPEPTIDE-BINDING PERIPLASMIC PROTEIN DDPA-RELATED"/>
    <property type="match status" value="1"/>
</dbReference>
<dbReference type="EMBL" id="JBHSNW010000001">
    <property type="protein sequence ID" value="MFC5813758.1"/>
    <property type="molecule type" value="Genomic_DNA"/>
</dbReference>
<dbReference type="Proteomes" id="UP001596096">
    <property type="component" value="Unassembled WGS sequence"/>
</dbReference>
<organism evidence="4 5">
    <name type="scientific">Nonomuraea harbinensis</name>
    <dbReference type="NCBI Taxonomy" id="1286938"/>
    <lineage>
        <taxon>Bacteria</taxon>
        <taxon>Bacillati</taxon>
        <taxon>Actinomycetota</taxon>
        <taxon>Actinomycetes</taxon>
        <taxon>Streptosporangiales</taxon>
        <taxon>Streptosporangiaceae</taxon>
        <taxon>Nonomuraea</taxon>
    </lineage>
</organism>
<dbReference type="InterPro" id="IPR030678">
    <property type="entry name" value="Peptide/Ni-bd"/>
</dbReference>
<evidence type="ECO:0000256" key="2">
    <source>
        <dbReference type="SAM" id="SignalP"/>
    </source>
</evidence>
<name>A0ABW1BM85_9ACTN</name>
<protein>
    <submittedName>
        <fullName evidence="4">ABC transporter substrate-binding protein</fullName>
    </submittedName>
</protein>
<evidence type="ECO:0000313" key="4">
    <source>
        <dbReference type="EMBL" id="MFC5813758.1"/>
    </source>
</evidence>
<sequence length="512" mass="55417">MRARSRLLTFLLALAVLAAGCGGPAGSERKDGSVLRFGVFGGTESLDPYLTIQTVAAMLYPAYDTLTVMNEKFEVEPWLATEWSRPDDRTWRLKLRDDVTFHDGSAFDAETVKLNFERGKTLESSPYIALYSAMDEVKVVDPHTVDVVFGRPYPSFPTEMASISGAMVSPKAIKEKTDLTRTVAGSGGWIFEASTYDPKARIAYAANRDYWAKDLVKVDRLEYSIIADDSARFNAYQGGQLDVLGHLQPGQIQTAKGGGAAILETPIECNAIIVTDRVGKMVPALKDERVRRAIGLLIDRQAMNAAAYSGGGNPEVGGFMPPASTWHNTALDGVYKTPDVAQAKRLLAEAGHPDGFSFEIATVDLVKQRLSALAQMLAAGGIEMKLVTVPPNSLAKGNREGKFPVITVTSRHVVPASWYSAYISKAGPYNAAFGAEDMADLDELAAKADAAGDEAESKRIWDEIQKEVLDRGFMFPMMWTSQRAAVSAKVTGDVVLRPGESTPRPHGLSVAA</sequence>
<gene>
    <name evidence="4" type="ORF">ACFPUY_01615</name>
</gene>
<dbReference type="PIRSF" id="PIRSF002741">
    <property type="entry name" value="MppA"/>
    <property type="match status" value="1"/>
</dbReference>
<dbReference type="CDD" id="cd00995">
    <property type="entry name" value="PBP2_NikA_DppA_OppA_like"/>
    <property type="match status" value="1"/>
</dbReference>
<reference evidence="5" key="1">
    <citation type="journal article" date="2019" name="Int. J. Syst. Evol. Microbiol.">
        <title>The Global Catalogue of Microorganisms (GCM) 10K type strain sequencing project: providing services to taxonomists for standard genome sequencing and annotation.</title>
        <authorList>
            <consortium name="The Broad Institute Genomics Platform"/>
            <consortium name="The Broad Institute Genome Sequencing Center for Infectious Disease"/>
            <person name="Wu L."/>
            <person name="Ma J."/>
        </authorList>
    </citation>
    <scope>NUCLEOTIDE SEQUENCE [LARGE SCALE GENOMIC DNA]</scope>
    <source>
        <strain evidence="5">CGMCC 4.7106</strain>
    </source>
</reference>
<keyword evidence="1 2" id="KW-0732">Signal</keyword>
<dbReference type="InterPro" id="IPR039424">
    <property type="entry name" value="SBP_5"/>
</dbReference>
<feature type="domain" description="Solute-binding protein family 5" evidence="3">
    <location>
        <begin position="74"/>
        <end position="408"/>
    </location>
</feature>
<evidence type="ECO:0000259" key="3">
    <source>
        <dbReference type="Pfam" id="PF00496"/>
    </source>
</evidence>
<comment type="caution">
    <text evidence="4">The sequence shown here is derived from an EMBL/GenBank/DDBJ whole genome shotgun (WGS) entry which is preliminary data.</text>
</comment>
<feature type="signal peptide" evidence="2">
    <location>
        <begin position="1"/>
        <end position="18"/>
    </location>
</feature>
<feature type="chain" id="PRO_5046911142" evidence="2">
    <location>
        <begin position="19"/>
        <end position="512"/>
    </location>
</feature>
<evidence type="ECO:0000313" key="5">
    <source>
        <dbReference type="Proteomes" id="UP001596096"/>
    </source>
</evidence>
<evidence type="ECO:0000256" key="1">
    <source>
        <dbReference type="ARBA" id="ARBA00022729"/>
    </source>
</evidence>
<accession>A0ABW1BM85</accession>
<dbReference type="PROSITE" id="PS51257">
    <property type="entry name" value="PROKAR_LIPOPROTEIN"/>
    <property type="match status" value="1"/>
</dbReference>
<proteinExistence type="predicted"/>
<dbReference type="RefSeq" id="WP_219542925.1">
    <property type="nucleotide sequence ID" value="NZ_JAHKRN010000001.1"/>
</dbReference>
<dbReference type="InterPro" id="IPR000914">
    <property type="entry name" value="SBP_5_dom"/>
</dbReference>
<keyword evidence="5" id="KW-1185">Reference proteome</keyword>